<feature type="transmembrane region" description="Helical" evidence="1">
    <location>
        <begin position="12"/>
        <end position="32"/>
    </location>
</feature>
<comment type="caution">
    <text evidence="2">The sequence shown here is derived from an EMBL/GenBank/DDBJ whole genome shotgun (WGS) entry which is preliminary data.</text>
</comment>
<accession>A0A9N9E6W9</accession>
<dbReference type="AlphaFoldDB" id="A0A9N9E6W9"/>
<proteinExistence type="predicted"/>
<protein>
    <submittedName>
        <fullName evidence="2">8002_t:CDS:1</fullName>
    </submittedName>
</protein>
<evidence type="ECO:0000256" key="1">
    <source>
        <dbReference type="SAM" id="Phobius"/>
    </source>
</evidence>
<keyword evidence="1" id="KW-0472">Membrane</keyword>
<feature type="non-terminal residue" evidence="2">
    <location>
        <position position="1"/>
    </location>
</feature>
<organism evidence="2 3">
    <name type="scientific">Ambispora gerdemannii</name>
    <dbReference type="NCBI Taxonomy" id="144530"/>
    <lineage>
        <taxon>Eukaryota</taxon>
        <taxon>Fungi</taxon>
        <taxon>Fungi incertae sedis</taxon>
        <taxon>Mucoromycota</taxon>
        <taxon>Glomeromycotina</taxon>
        <taxon>Glomeromycetes</taxon>
        <taxon>Archaeosporales</taxon>
        <taxon>Ambisporaceae</taxon>
        <taxon>Ambispora</taxon>
    </lineage>
</organism>
<evidence type="ECO:0000313" key="3">
    <source>
        <dbReference type="Proteomes" id="UP000789831"/>
    </source>
</evidence>
<name>A0A9N9E6W9_9GLOM</name>
<dbReference type="EMBL" id="CAJVPL010005811">
    <property type="protein sequence ID" value="CAG8660732.1"/>
    <property type="molecule type" value="Genomic_DNA"/>
</dbReference>
<gene>
    <name evidence="2" type="ORF">AGERDE_LOCUS11799</name>
</gene>
<keyword evidence="1" id="KW-0812">Transmembrane</keyword>
<feature type="non-terminal residue" evidence="2">
    <location>
        <position position="74"/>
    </location>
</feature>
<keyword evidence="3" id="KW-1185">Reference proteome</keyword>
<reference evidence="2" key="1">
    <citation type="submission" date="2021-06" db="EMBL/GenBank/DDBJ databases">
        <authorList>
            <person name="Kallberg Y."/>
            <person name="Tangrot J."/>
            <person name="Rosling A."/>
        </authorList>
    </citation>
    <scope>NUCLEOTIDE SEQUENCE</scope>
    <source>
        <strain evidence="2">MT106</strain>
    </source>
</reference>
<keyword evidence="1" id="KW-1133">Transmembrane helix</keyword>
<evidence type="ECO:0000313" key="2">
    <source>
        <dbReference type="EMBL" id="CAG8660732.1"/>
    </source>
</evidence>
<dbReference type="Proteomes" id="UP000789831">
    <property type="component" value="Unassembled WGS sequence"/>
</dbReference>
<dbReference type="OrthoDB" id="2333381at2759"/>
<sequence>NKVRLLQKYVIIAWIIVALQILINIAGIILVLSMKNPFLEYCIGQDNAEDSCLSTYNVLIPIEIVQDSFVIIIS</sequence>